<dbReference type="InterPro" id="IPR009072">
    <property type="entry name" value="Histone-fold"/>
</dbReference>
<dbReference type="GeneID" id="105899725"/>
<reference evidence="8" key="1">
    <citation type="submission" date="2025-08" db="UniProtKB">
        <authorList>
            <consortium name="RefSeq"/>
        </authorList>
    </citation>
    <scope>IDENTIFICATION</scope>
</reference>
<dbReference type="PROSITE" id="PS50097">
    <property type="entry name" value="BTB"/>
    <property type="match status" value="1"/>
</dbReference>
<dbReference type="PROSITE" id="PS50297">
    <property type="entry name" value="ANK_REP_REGION"/>
    <property type="match status" value="3"/>
</dbReference>
<evidence type="ECO:0000256" key="4">
    <source>
        <dbReference type="ARBA" id="ARBA00071422"/>
    </source>
</evidence>
<sequence>MAVSSSPNTKTLEDLTLDSGYGAGDSYRSLPSSRCNSQAHTSAPHRSGWWCHGGSMNSRNNSWDTVNAALPEEPEDVLNKCPRLPELEDFPWTYDDVAKVLQKVSGEDAMFSTEAVRRISVLLRRTLLRISREAQRLSVMHCRCTRFEVQSAVRLVLSWALAETCLSATVKAISLFSMSSGETLRKGKSARCDLTLHVGRFFRWMVDTRVSVRIHEHAAICLTACIESLLEEIGFRVLLWHRQTTHSSFGGRALVGVDAVEAVVNNDAELYGVMLQYEHLICGKNANGELSLPARFSRYSEVEAGVERREDAYAQLELRTLEQALLATCVGSISELSDLVSRAMHHMQVQCSAGLGFSPLKNGRRQLVSWSPDALHTLYYFLRSLQMESLENPNLEPPRMALNRERQYVLLPPLGEWMRVSLAHAEHRRSLLLDSDDVRQAARLLLPGLDCEPRQLRPECCISSFKRLDSRAATDKFNLDLGFRMLNCGRSDLIGQAIQLLGPEGVNTKDDQGMTPLMYACVAGDEALVQMLVDAEASLEVSVPACSSSHPSVHPDTRDWVALTFAVLHGHLSVVQLLLDVGADVEGSAIKGGHQGWAPSPLQLASAAGNYEMVSLLLDRGSDPLLQMHGGDALTSSLYEDMNCFSHAAAHGHRNVLRKLLSHHEGRQEEVLSLEEILAEGLQESGPQARTSRQQGAPRLCKARMRAMQQACLHSAEHGYLDVTMELRTLGVPWRLHVWLQSLQSAHQQSRTDVLLSLLSEFNSIGRDEYSQALVSEGLPLMFNIFKTTQNDDLIRQLAAIFSHCFGSAPPPPILAARDIPSAQLDAHFLNNREMSDVTFVVEGRPFYAHRVLLMSVSERFRALLGPLPSSGLLEHIPIPITNITYTTFQRMMSYLYCGGSECLRAPLPDLLELVAVADSFQVGALKRQCEILCSDRIQLENAVRLYLKARLCGATKLAVFCESYFLQWMPVFLEMEDFQSLLHPTSGLTAAGSQLDYPPLEGLQTTLTHRLQSLCVPSQG</sequence>
<dbReference type="SMART" id="SM00225">
    <property type="entry name" value="BTB"/>
    <property type="match status" value="1"/>
</dbReference>
<dbReference type="FunFam" id="1.25.40.20:FF:000045">
    <property type="entry name" value="Ankyrin repeat and BTB/POZ domain-containing protein 2"/>
    <property type="match status" value="1"/>
</dbReference>
<dbReference type="InterPro" id="IPR000210">
    <property type="entry name" value="BTB/POZ_dom"/>
</dbReference>
<evidence type="ECO:0000256" key="3">
    <source>
        <dbReference type="ARBA" id="ARBA00056228"/>
    </source>
</evidence>
<dbReference type="InterPro" id="IPR002110">
    <property type="entry name" value="Ankyrin_rpt"/>
</dbReference>
<feature type="repeat" description="ANK" evidence="5">
    <location>
        <begin position="558"/>
        <end position="586"/>
    </location>
</feature>
<dbReference type="FunFam" id="3.30.710.10:FF:000030">
    <property type="entry name" value="Ankyrin repeat and BTB/POZ domain-containing protein BTBD11"/>
    <property type="match status" value="1"/>
</dbReference>
<dbReference type="OrthoDB" id="2316821at2759"/>
<name>A0A6P3VWS1_CLUHA</name>
<dbReference type="SUPFAM" id="SSF48403">
    <property type="entry name" value="Ankyrin repeat"/>
    <property type="match status" value="1"/>
</dbReference>
<evidence type="ECO:0000256" key="2">
    <source>
        <dbReference type="ARBA" id="ARBA00023043"/>
    </source>
</evidence>
<dbReference type="FunFam" id="1.10.20.10:FF:000057">
    <property type="entry name" value="ankyrin repeat and BTB/POZ domain-containing protein 2"/>
    <property type="match status" value="1"/>
</dbReference>
<dbReference type="CDD" id="cd18297">
    <property type="entry name" value="BTB_POZ_ABTB2-like"/>
    <property type="match status" value="1"/>
</dbReference>
<dbReference type="Pfam" id="PF00651">
    <property type="entry name" value="BTB"/>
    <property type="match status" value="1"/>
</dbReference>
<evidence type="ECO:0000313" key="8">
    <source>
        <dbReference type="RefSeq" id="XP_012682393.2"/>
    </source>
</evidence>
<protein>
    <recommendedName>
        <fullName evidence="4">Ankyrin repeat and BTB/POZ domain-containing protein 2</fullName>
    </recommendedName>
</protein>
<dbReference type="InterPro" id="IPR052089">
    <property type="entry name" value="Ankyrin-BTB/POZ_domain"/>
</dbReference>
<dbReference type="RefSeq" id="XP_012682393.2">
    <property type="nucleotide sequence ID" value="XM_012826939.3"/>
</dbReference>
<dbReference type="Gene3D" id="3.30.710.10">
    <property type="entry name" value="Potassium Channel Kv1.1, Chain A"/>
    <property type="match status" value="1"/>
</dbReference>
<evidence type="ECO:0000256" key="5">
    <source>
        <dbReference type="PROSITE-ProRule" id="PRU00023"/>
    </source>
</evidence>
<dbReference type="Pfam" id="PF26281">
    <property type="entry name" value="Histone_ABTB"/>
    <property type="match status" value="1"/>
</dbReference>
<keyword evidence="2 5" id="KW-0040">ANK repeat</keyword>
<dbReference type="InterPro" id="IPR036770">
    <property type="entry name" value="Ankyrin_rpt-contain_sf"/>
</dbReference>
<feature type="repeat" description="ANK" evidence="5">
    <location>
        <begin position="597"/>
        <end position="623"/>
    </location>
</feature>
<dbReference type="InterPro" id="IPR059008">
    <property type="entry name" value="ABTB2/3_histone"/>
</dbReference>
<dbReference type="InterPro" id="IPR011333">
    <property type="entry name" value="SKP1/BTB/POZ_sf"/>
</dbReference>
<dbReference type="KEGG" id="char:105899725"/>
<dbReference type="SMART" id="SM00248">
    <property type="entry name" value="ANK"/>
    <property type="match status" value="4"/>
</dbReference>
<proteinExistence type="predicted"/>
<evidence type="ECO:0000313" key="7">
    <source>
        <dbReference type="Proteomes" id="UP000515152"/>
    </source>
</evidence>
<evidence type="ECO:0000256" key="1">
    <source>
        <dbReference type="ARBA" id="ARBA00022737"/>
    </source>
</evidence>
<feature type="repeat" description="ANK" evidence="5">
    <location>
        <begin position="512"/>
        <end position="544"/>
    </location>
</feature>
<dbReference type="Pfam" id="PF00023">
    <property type="entry name" value="Ank"/>
    <property type="match status" value="1"/>
</dbReference>
<comment type="function">
    <text evidence="3">May be involved in the initiation of hepatocyte growth.</text>
</comment>
<dbReference type="Proteomes" id="UP000515152">
    <property type="component" value="Chromosome 6"/>
</dbReference>
<dbReference type="Pfam" id="PF12796">
    <property type="entry name" value="Ank_2"/>
    <property type="match status" value="1"/>
</dbReference>
<dbReference type="GO" id="GO:0046982">
    <property type="term" value="F:protein heterodimerization activity"/>
    <property type="evidence" value="ECO:0007669"/>
    <property type="project" value="InterPro"/>
</dbReference>
<gene>
    <name evidence="8" type="primary">LOC105899725</name>
</gene>
<evidence type="ECO:0000259" key="6">
    <source>
        <dbReference type="PROSITE" id="PS50097"/>
    </source>
</evidence>
<dbReference type="PANTHER" id="PTHR46071:SF3">
    <property type="entry name" value="ANKYRIN REPEAT AND BTB_POZ DOMAIN-CONTAINING PROTEIN 2"/>
    <property type="match status" value="1"/>
</dbReference>
<accession>A0A6P3VWS1</accession>
<dbReference type="Gene3D" id="1.10.20.10">
    <property type="entry name" value="Histone, subunit A"/>
    <property type="match status" value="1"/>
</dbReference>
<dbReference type="SUPFAM" id="SSF47113">
    <property type="entry name" value="Histone-fold"/>
    <property type="match status" value="2"/>
</dbReference>
<organism evidence="7 8">
    <name type="scientific">Clupea harengus</name>
    <name type="common">Atlantic herring</name>
    <dbReference type="NCBI Taxonomy" id="7950"/>
    <lineage>
        <taxon>Eukaryota</taxon>
        <taxon>Metazoa</taxon>
        <taxon>Chordata</taxon>
        <taxon>Craniata</taxon>
        <taxon>Vertebrata</taxon>
        <taxon>Euteleostomi</taxon>
        <taxon>Actinopterygii</taxon>
        <taxon>Neopterygii</taxon>
        <taxon>Teleostei</taxon>
        <taxon>Clupei</taxon>
        <taxon>Clupeiformes</taxon>
        <taxon>Clupeoidei</taxon>
        <taxon>Clupeidae</taxon>
        <taxon>Clupea</taxon>
    </lineage>
</organism>
<dbReference type="PANTHER" id="PTHR46071">
    <property type="entry name" value="ANKYRIN REPEAT AND BTB/POZ DOMAIN-CONTAINING"/>
    <property type="match status" value="1"/>
</dbReference>
<dbReference type="SUPFAM" id="SSF54695">
    <property type="entry name" value="POZ domain"/>
    <property type="match status" value="1"/>
</dbReference>
<keyword evidence="1" id="KW-0677">Repeat</keyword>
<dbReference type="Gene3D" id="1.25.40.20">
    <property type="entry name" value="Ankyrin repeat-containing domain"/>
    <property type="match status" value="1"/>
</dbReference>
<feature type="domain" description="BTB" evidence="6">
    <location>
        <begin position="836"/>
        <end position="899"/>
    </location>
</feature>
<keyword evidence="7" id="KW-1185">Reference proteome</keyword>
<dbReference type="PROSITE" id="PS50088">
    <property type="entry name" value="ANK_REPEAT"/>
    <property type="match status" value="3"/>
</dbReference>
<dbReference type="AlphaFoldDB" id="A0A6P3VWS1"/>